<name>A0A8S5N9H6_9CAUD</name>
<accession>A0A8S5N9H6</accession>
<sequence length="35" mass="4100">MELDEFLHYLAMARYIQELESAIIQRGVVSAFPEE</sequence>
<organism evidence="1">
    <name type="scientific">Myoviridae sp. ct5hB2</name>
    <dbReference type="NCBI Taxonomy" id="2826614"/>
    <lineage>
        <taxon>Viruses</taxon>
        <taxon>Duplodnaviria</taxon>
        <taxon>Heunggongvirae</taxon>
        <taxon>Uroviricota</taxon>
        <taxon>Caudoviricetes</taxon>
    </lineage>
</organism>
<proteinExistence type="predicted"/>
<reference evidence="1" key="1">
    <citation type="journal article" date="2021" name="Proc. Natl. Acad. Sci. U.S.A.">
        <title>A Catalog of Tens of Thousands of Viruses from Human Metagenomes Reveals Hidden Associations with Chronic Diseases.</title>
        <authorList>
            <person name="Tisza M.J."/>
            <person name="Buck C.B."/>
        </authorList>
    </citation>
    <scope>NUCLEOTIDE SEQUENCE</scope>
    <source>
        <strain evidence="1">Ct5hB2</strain>
    </source>
</reference>
<evidence type="ECO:0000313" key="1">
    <source>
        <dbReference type="EMBL" id="DAD90739.1"/>
    </source>
</evidence>
<protein>
    <submittedName>
        <fullName evidence="1">Uncharacterized protein</fullName>
    </submittedName>
</protein>
<dbReference type="EMBL" id="BK015093">
    <property type="protein sequence ID" value="DAD90739.1"/>
    <property type="molecule type" value="Genomic_DNA"/>
</dbReference>